<feature type="transmembrane region" description="Helical" evidence="2">
    <location>
        <begin position="604"/>
        <end position="632"/>
    </location>
</feature>
<dbReference type="OrthoDB" id="348976at2759"/>
<organism evidence="3 4">
    <name type="scientific">Gonium pectorale</name>
    <name type="common">Green alga</name>
    <dbReference type="NCBI Taxonomy" id="33097"/>
    <lineage>
        <taxon>Eukaryota</taxon>
        <taxon>Viridiplantae</taxon>
        <taxon>Chlorophyta</taxon>
        <taxon>core chlorophytes</taxon>
        <taxon>Chlorophyceae</taxon>
        <taxon>CS clade</taxon>
        <taxon>Chlamydomonadales</taxon>
        <taxon>Volvocaceae</taxon>
        <taxon>Gonium</taxon>
    </lineage>
</organism>
<keyword evidence="4" id="KW-1185">Reference proteome</keyword>
<feature type="region of interest" description="Disordered" evidence="1">
    <location>
        <begin position="436"/>
        <end position="455"/>
    </location>
</feature>
<dbReference type="InterPro" id="IPR039529">
    <property type="entry name" value="PGAP1/BST1"/>
</dbReference>
<evidence type="ECO:0000256" key="1">
    <source>
        <dbReference type="SAM" id="MobiDB-lite"/>
    </source>
</evidence>
<dbReference type="GO" id="GO:0006505">
    <property type="term" value="P:GPI anchor metabolic process"/>
    <property type="evidence" value="ECO:0007669"/>
    <property type="project" value="TreeGrafter"/>
</dbReference>
<dbReference type="Proteomes" id="UP000075714">
    <property type="component" value="Unassembled WGS sequence"/>
</dbReference>
<comment type="caution">
    <text evidence="3">The sequence shown here is derived from an EMBL/GenBank/DDBJ whole genome shotgun (WGS) entry which is preliminary data.</text>
</comment>
<dbReference type="GO" id="GO:0006888">
    <property type="term" value="P:endoplasmic reticulum to Golgi vesicle-mediated transport"/>
    <property type="evidence" value="ECO:0007669"/>
    <property type="project" value="TreeGrafter"/>
</dbReference>
<dbReference type="PANTHER" id="PTHR15495:SF7">
    <property type="entry name" value="GPI INOSITOL-DEACYLASE"/>
    <property type="match status" value="1"/>
</dbReference>
<protein>
    <submittedName>
        <fullName evidence="3">Uncharacterized protein</fullName>
    </submittedName>
</protein>
<proteinExistence type="predicted"/>
<dbReference type="STRING" id="33097.A0A150GDA1"/>
<keyword evidence="2" id="KW-0812">Transmembrane</keyword>
<reference evidence="4" key="1">
    <citation type="journal article" date="2016" name="Nat. Commun.">
        <title>The Gonium pectorale genome demonstrates co-option of cell cycle regulation during the evolution of multicellularity.</title>
        <authorList>
            <person name="Hanschen E.R."/>
            <person name="Marriage T.N."/>
            <person name="Ferris P.J."/>
            <person name="Hamaji T."/>
            <person name="Toyoda A."/>
            <person name="Fujiyama A."/>
            <person name="Neme R."/>
            <person name="Noguchi H."/>
            <person name="Minakuchi Y."/>
            <person name="Suzuki M."/>
            <person name="Kawai-Toyooka H."/>
            <person name="Smith D.R."/>
            <person name="Sparks H."/>
            <person name="Anderson J."/>
            <person name="Bakaric R."/>
            <person name="Luria V."/>
            <person name="Karger A."/>
            <person name="Kirschner M.W."/>
            <person name="Durand P.M."/>
            <person name="Michod R.E."/>
            <person name="Nozaki H."/>
            <person name="Olson B.J."/>
        </authorList>
    </citation>
    <scope>NUCLEOTIDE SEQUENCE [LARGE SCALE GENOMIC DNA]</scope>
    <source>
        <strain evidence="4">NIES-2863</strain>
    </source>
</reference>
<evidence type="ECO:0000313" key="4">
    <source>
        <dbReference type="Proteomes" id="UP000075714"/>
    </source>
</evidence>
<dbReference type="PANTHER" id="PTHR15495">
    <property type="entry name" value="NEGATIVE REGULATOR OF VESICLE FORMATION-RELATED"/>
    <property type="match status" value="1"/>
</dbReference>
<name>A0A150GDA1_GONPE</name>
<dbReference type="AlphaFoldDB" id="A0A150GDA1"/>
<keyword evidence="2" id="KW-1133">Transmembrane helix</keyword>
<sequence>MEAGVAASESELGPGPLLLRTAQPALAPAAEGGAGCGGANLAWYLQYGKPQLQPRRGRAALRLTARDLQGAPGTGLLFARQLLVARAGGGGGGSGNASGDASGNGNAAATGIQGWVVVVSGANPCSSFRAWLSVTIEQPGAPAAPSGTQAAGEAGAVGGDAREALEAEARRSLAAPARTVRHDVEVTPLAAPLPALVRAGRWPVRVRSEWHDVTQGRDYQSRAAWLLLLPPSAVAPLLQQPGAPHLGLDLAALAAGGSGSGGGGPPDSRTVTVTLTVWLAEPSHAPAFRLVAAPLPAQVPGQGGGAAGGGVAGGNAARAAAGGEEDDGLKDCLHTAVLLVGGGAGGVLQVLWAVSANRTYYSLERCAADPRGCSAVAAVLDPACKYRLELVPYISGRLPALLLANAGRLWLGAQLLALLAVAALTVAEATGAAEAEAAGHSDSNGDGASASVAGNHRRRRRRFGGWVLLPAEGLHVLQSALGPSRRSLELLAWTAVASVLLAWAAPPPHLEAERGGAAPEPDADAVGADAAQRSAPDLPRLLWPAVRLAAQVAGLCPQAHRPDCGWSPSYLPLGMLFAGDSGSTGGGRAMTHESAAEPQCALDWLALAAAALLACWLLTAVLQAAAAVAGVLTALLQATWFAVLTLPCRVLLVWPAGATRRALRRRFSGQACESVEGDAGLPRGDDERRAGLGAIGRCCGEAAVVAALVSLAGAPSAVPAAVLLASVLALARALTAPTTVLAGGPLPASASALLRPSARAVQWERRRHLAWLLYYAAYGASAAPAVAAALRRLLLRPRALAALLAAAGAGGGGSGGGPVDGAVRR</sequence>
<dbReference type="GO" id="GO:0016020">
    <property type="term" value="C:membrane"/>
    <property type="evidence" value="ECO:0007669"/>
    <property type="project" value="GOC"/>
</dbReference>
<evidence type="ECO:0000313" key="3">
    <source>
        <dbReference type="EMBL" id="KXZ47753.1"/>
    </source>
</evidence>
<gene>
    <name evidence="3" type="ORF">GPECTOR_33g635</name>
</gene>
<feature type="region of interest" description="Disordered" evidence="1">
    <location>
        <begin position="510"/>
        <end position="530"/>
    </location>
</feature>
<accession>A0A150GDA1</accession>
<dbReference type="GO" id="GO:0005783">
    <property type="term" value="C:endoplasmic reticulum"/>
    <property type="evidence" value="ECO:0007669"/>
    <property type="project" value="TreeGrafter"/>
</dbReference>
<evidence type="ECO:0000256" key="2">
    <source>
        <dbReference type="SAM" id="Phobius"/>
    </source>
</evidence>
<feature type="transmembrane region" description="Helical" evidence="2">
    <location>
        <begin position="638"/>
        <end position="657"/>
    </location>
</feature>
<keyword evidence="2" id="KW-0472">Membrane</keyword>
<feature type="transmembrane region" description="Helical" evidence="2">
    <location>
        <begin position="769"/>
        <end position="790"/>
    </location>
</feature>
<feature type="transmembrane region" description="Helical" evidence="2">
    <location>
        <begin position="336"/>
        <end position="355"/>
    </location>
</feature>
<dbReference type="GO" id="GO:0050185">
    <property type="term" value="F:phosphatidylinositol deacylase activity"/>
    <property type="evidence" value="ECO:0007669"/>
    <property type="project" value="TreeGrafter"/>
</dbReference>
<dbReference type="EMBL" id="LSYV01000034">
    <property type="protein sequence ID" value="KXZ47753.1"/>
    <property type="molecule type" value="Genomic_DNA"/>
</dbReference>